<sequence>MGKIGEFLNNKPWHPSSRQNQTLLFEAEERQREEQQRLEERQEELKQERAREELDALLPNRGGAKPAGIDFMYKAPTGTNTSGAAPRAGAADEAALAFEARRLAAARRKRGEPEPLVEKAPEPEPPEPEPERPSETFDAHAEARRVDPAERQRNLTSAAIAQTALDARNRLVLKAAATAAVASDGVVRAHGSANEGYALLDDDEEEEDADAALLASLSSREKRALLKRLAGDDDARPAKKRKKKHKKKSKKKKKRKRSSSSSSSSS</sequence>
<dbReference type="Pfam" id="PF10197">
    <property type="entry name" value="Cir_N"/>
    <property type="match status" value="1"/>
</dbReference>
<feature type="compositionally biased region" description="Low complexity" evidence="1">
    <location>
        <begin position="83"/>
        <end position="92"/>
    </location>
</feature>
<dbReference type="Proteomes" id="UP000789595">
    <property type="component" value="Unassembled WGS sequence"/>
</dbReference>
<keyword evidence="4" id="KW-1185">Reference proteome</keyword>
<feature type="compositionally biased region" description="Basic and acidic residues" evidence="1">
    <location>
        <begin position="111"/>
        <end position="122"/>
    </location>
</feature>
<accession>A0A8J2S5I5</accession>
<dbReference type="PANTHER" id="PTHR13151">
    <property type="entry name" value="CBF1 INTERACTING COREPRESSOR CIR"/>
    <property type="match status" value="1"/>
</dbReference>
<dbReference type="AlphaFoldDB" id="A0A8J2S5I5"/>
<evidence type="ECO:0000313" key="4">
    <source>
        <dbReference type="Proteomes" id="UP000789595"/>
    </source>
</evidence>
<dbReference type="InterPro" id="IPR040014">
    <property type="entry name" value="CIR1"/>
</dbReference>
<organism evidence="3 4">
    <name type="scientific">Pelagomonas calceolata</name>
    <dbReference type="NCBI Taxonomy" id="35677"/>
    <lineage>
        <taxon>Eukaryota</taxon>
        <taxon>Sar</taxon>
        <taxon>Stramenopiles</taxon>
        <taxon>Ochrophyta</taxon>
        <taxon>Pelagophyceae</taxon>
        <taxon>Pelagomonadales</taxon>
        <taxon>Pelagomonadaceae</taxon>
        <taxon>Pelagomonas</taxon>
    </lineage>
</organism>
<feature type="region of interest" description="Disordered" evidence="1">
    <location>
        <begin position="29"/>
        <end position="92"/>
    </location>
</feature>
<evidence type="ECO:0000256" key="1">
    <source>
        <dbReference type="SAM" id="MobiDB-lite"/>
    </source>
</evidence>
<name>A0A8J2S5I5_9STRA</name>
<feature type="region of interest" description="Disordered" evidence="1">
    <location>
        <begin position="227"/>
        <end position="266"/>
    </location>
</feature>
<feature type="region of interest" description="Disordered" evidence="1">
    <location>
        <begin position="105"/>
        <end position="153"/>
    </location>
</feature>
<feature type="compositionally biased region" description="Basic and acidic residues" evidence="1">
    <location>
        <begin position="29"/>
        <end position="54"/>
    </location>
</feature>
<feature type="region of interest" description="Disordered" evidence="1">
    <location>
        <begin position="1"/>
        <end position="20"/>
    </location>
</feature>
<dbReference type="PANTHER" id="PTHR13151:SF2">
    <property type="entry name" value="COREPRESSOR INTERACTING WITH RBPJ 1"/>
    <property type="match status" value="1"/>
</dbReference>
<feature type="domain" description="CBF1-interacting co-repressor CIR N-terminal" evidence="2">
    <location>
        <begin position="12"/>
        <end position="48"/>
    </location>
</feature>
<evidence type="ECO:0000259" key="2">
    <source>
        <dbReference type="SMART" id="SM01083"/>
    </source>
</evidence>
<feature type="compositionally biased region" description="Basic residues" evidence="1">
    <location>
        <begin position="238"/>
        <end position="258"/>
    </location>
</feature>
<feature type="compositionally biased region" description="Basic and acidic residues" evidence="1">
    <location>
        <begin position="227"/>
        <end position="237"/>
    </location>
</feature>
<dbReference type="GO" id="GO:0003714">
    <property type="term" value="F:transcription corepressor activity"/>
    <property type="evidence" value="ECO:0007669"/>
    <property type="project" value="InterPro"/>
</dbReference>
<protein>
    <recommendedName>
        <fullName evidence="2">CBF1-interacting co-repressor CIR N-terminal domain-containing protein</fullName>
    </recommendedName>
</protein>
<proteinExistence type="predicted"/>
<dbReference type="EMBL" id="CAKKNE010000001">
    <property type="protein sequence ID" value="CAH0364873.1"/>
    <property type="molecule type" value="Genomic_DNA"/>
</dbReference>
<reference evidence="3" key="1">
    <citation type="submission" date="2021-11" db="EMBL/GenBank/DDBJ databases">
        <authorList>
            <consortium name="Genoscope - CEA"/>
            <person name="William W."/>
        </authorList>
    </citation>
    <scope>NUCLEOTIDE SEQUENCE</scope>
</reference>
<dbReference type="SMART" id="SM01083">
    <property type="entry name" value="Cir_N"/>
    <property type="match status" value="1"/>
</dbReference>
<dbReference type="InterPro" id="IPR019339">
    <property type="entry name" value="CIR_N_dom"/>
</dbReference>
<evidence type="ECO:0000313" key="3">
    <source>
        <dbReference type="EMBL" id="CAH0364873.1"/>
    </source>
</evidence>
<gene>
    <name evidence="3" type="ORF">PECAL_1P12600</name>
</gene>
<comment type="caution">
    <text evidence="3">The sequence shown here is derived from an EMBL/GenBank/DDBJ whole genome shotgun (WGS) entry which is preliminary data.</text>
</comment>
<dbReference type="GO" id="GO:0005634">
    <property type="term" value="C:nucleus"/>
    <property type="evidence" value="ECO:0007669"/>
    <property type="project" value="TreeGrafter"/>
</dbReference>
<feature type="compositionally biased region" description="Basic and acidic residues" evidence="1">
    <location>
        <begin position="129"/>
        <end position="153"/>
    </location>
</feature>